<dbReference type="InterPro" id="IPR014027">
    <property type="entry name" value="UDP-Glc/GDP-Man_DH_C"/>
</dbReference>
<evidence type="ECO:0000313" key="3">
    <source>
        <dbReference type="EMBL" id="WBL36518.1"/>
    </source>
</evidence>
<feature type="domain" description="UDP-glucose/GDP-mannose dehydrogenase C-terminal" evidence="2">
    <location>
        <begin position="26"/>
        <end position="116"/>
    </location>
</feature>
<dbReference type="PANTHER" id="PTHR43750">
    <property type="entry name" value="UDP-GLUCOSE 6-DEHYDROGENASE TUAD"/>
    <property type="match status" value="1"/>
</dbReference>
<reference evidence="3 4" key="1">
    <citation type="journal article" date="2023" name="ISME J.">
        <title>Thermophilic Dehalococcoidia with unusual traits shed light on an unexpected past.</title>
        <authorList>
            <person name="Palmer M."/>
            <person name="Covington J.K."/>
            <person name="Zhou E.M."/>
            <person name="Thomas S.C."/>
            <person name="Habib N."/>
            <person name="Seymour C.O."/>
            <person name="Lai D."/>
            <person name="Johnston J."/>
            <person name="Hashimi A."/>
            <person name="Jiao J.Y."/>
            <person name="Muok A.R."/>
            <person name="Liu L."/>
            <person name="Xian W.D."/>
            <person name="Zhi X.Y."/>
            <person name="Li M.M."/>
            <person name="Silva L.P."/>
            <person name="Bowen B.P."/>
            <person name="Louie K."/>
            <person name="Briegel A."/>
            <person name="Pett-Ridge J."/>
            <person name="Weber P.K."/>
            <person name="Tocheva E.I."/>
            <person name="Woyke T."/>
            <person name="Northen T.R."/>
            <person name="Mayali X."/>
            <person name="Li W.J."/>
            <person name="Hedlund B.P."/>
        </authorList>
    </citation>
    <scope>NUCLEOTIDE SEQUENCE [LARGE SCALE GENOMIC DNA]</scope>
    <source>
        <strain evidence="3 4">YIM 72310</strain>
    </source>
</reference>
<evidence type="ECO:0000313" key="4">
    <source>
        <dbReference type="Proteomes" id="UP001212803"/>
    </source>
</evidence>
<gene>
    <name evidence="3" type="ORF">O0235_02885</name>
</gene>
<feature type="region of interest" description="Disordered" evidence="1">
    <location>
        <begin position="117"/>
        <end position="137"/>
    </location>
</feature>
<evidence type="ECO:0000259" key="2">
    <source>
        <dbReference type="SMART" id="SM00984"/>
    </source>
</evidence>
<accession>A0ABY7M7N1</accession>
<dbReference type="Pfam" id="PF03720">
    <property type="entry name" value="UDPG_MGDP_dh_C"/>
    <property type="match status" value="1"/>
</dbReference>
<dbReference type="Gene3D" id="3.40.50.720">
    <property type="entry name" value="NAD(P)-binding Rossmann-like Domain"/>
    <property type="match status" value="1"/>
</dbReference>
<sequence>MNALRVERAAEWLAQALEGLEGRTVALLGLAFKPGTDDLRASPALALAGELRARGAAVRGFDPLVRGAEGLECPGTLPAALDGADAVVAAHRADWVRAIDPGSAAALMRRLVAFDAPGRSTTRPGPRPASRRTAARG</sequence>
<dbReference type="SUPFAM" id="SSF52413">
    <property type="entry name" value="UDP-glucose/GDP-mannose dehydrogenase C-terminal domain"/>
    <property type="match status" value="1"/>
</dbReference>
<proteinExistence type="predicted"/>
<dbReference type="InterPro" id="IPR036220">
    <property type="entry name" value="UDP-Glc/GDP-Man_DH_C_sf"/>
</dbReference>
<dbReference type="SMART" id="SM00984">
    <property type="entry name" value="UDPG_MGDP_dh_C"/>
    <property type="match status" value="1"/>
</dbReference>
<keyword evidence="4" id="KW-1185">Reference proteome</keyword>
<name>A0ABY7M7N1_9CHLR</name>
<dbReference type="Proteomes" id="UP001212803">
    <property type="component" value="Chromosome"/>
</dbReference>
<evidence type="ECO:0000256" key="1">
    <source>
        <dbReference type="SAM" id="MobiDB-lite"/>
    </source>
</evidence>
<dbReference type="PANTHER" id="PTHR43750:SF3">
    <property type="entry name" value="UDP-GLUCOSE 6-DEHYDROGENASE TUAD"/>
    <property type="match status" value="1"/>
</dbReference>
<dbReference type="RefSeq" id="WP_270057041.1">
    <property type="nucleotide sequence ID" value="NZ_CP115149.1"/>
</dbReference>
<protein>
    <recommendedName>
        <fullName evidence="2">UDP-glucose/GDP-mannose dehydrogenase C-terminal domain-containing protein</fullName>
    </recommendedName>
</protein>
<organism evidence="3 4">
    <name type="scientific">Tepidiforma flava</name>
    <dbReference type="NCBI Taxonomy" id="3004094"/>
    <lineage>
        <taxon>Bacteria</taxon>
        <taxon>Bacillati</taxon>
        <taxon>Chloroflexota</taxon>
        <taxon>Tepidiformia</taxon>
        <taxon>Tepidiformales</taxon>
        <taxon>Tepidiformaceae</taxon>
        <taxon>Tepidiforma</taxon>
    </lineage>
</organism>
<dbReference type="EMBL" id="CP115149">
    <property type="protein sequence ID" value="WBL36518.1"/>
    <property type="molecule type" value="Genomic_DNA"/>
</dbReference>